<evidence type="ECO:0000259" key="8">
    <source>
        <dbReference type="PROSITE" id="PS51194"/>
    </source>
</evidence>
<dbReference type="Pfam" id="PF00270">
    <property type="entry name" value="DEAD"/>
    <property type="match status" value="1"/>
</dbReference>
<dbReference type="GO" id="GO:0003724">
    <property type="term" value="F:RNA helicase activity"/>
    <property type="evidence" value="ECO:0007669"/>
    <property type="project" value="UniProtKB-EC"/>
</dbReference>
<feature type="domain" description="Helicase C-terminal" evidence="8">
    <location>
        <begin position="226"/>
        <end position="377"/>
    </location>
</feature>
<comment type="caution">
    <text evidence="10">The sequence shown here is derived from an EMBL/GenBank/DDBJ whole genome shotgun (WGS) entry which is preliminary data.</text>
</comment>
<evidence type="ECO:0000256" key="2">
    <source>
        <dbReference type="ARBA" id="ARBA00022741"/>
    </source>
</evidence>
<dbReference type="InterPro" id="IPR005580">
    <property type="entry name" value="DbpA/CsdA_RNA-bd_dom"/>
</dbReference>
<dbReference type="AlphaFoldDB" id="A0A0W8FX61"/>
<dbReference type="GO" id="GO:0016787">
    <property type="term" value="F:hydrolase activity"/>
    <property type="evidence" value="ECO:0007669"/>
    <property type="project" value="UniProtKB-KW"/>
</dbReference>
<evidence type="ECO:0000259" key="9">
    <source>
        <dbReference type="PROSITE" id="PS51195"/>
    </source>
</evidence>
<dbReference type="InterPro" id="IPR012677">
    <property type="entry name" value="Nucleotide-bd_a/b_plait_sf"/>
</dbReference>
<dbReference type="Pfam" id="PF00271">
    <property type="entry name" value="Helicase_C"/>
    <property type="match status" value="1"/>
</dbReference>
<dbReference type="Gene3D" id="3.30.70.330">
    <property type="match status" value="1"/>
</dbReference>
<feature type="region of interest" description="Disordered" evidence="6">
    <location>
        <begin position="535"/>
        <end position="577"/>
    </location>
</feature>
<dbReference type="Pfam" id="PF03880">
    <property type="entry name" value="DbpA"/>
    <property type="match status" value="1"/>
</dbReference>
<evidence type="ECO:0000256" key="3">
    <source>
        <dbReference type="ARBA" id="ARBA00022801"/>
    </source>
</evidence>
<dbReference type="InterPro" id="IPR000629">
    <property type="entry name" value="RNA-helicase_DEAD-box_CS"/>
</dbReference>
<dbReference type="SUPFAM" id="SSF52540">
    <property type="entry name" value="P-loop containing nucleoside triphosphate hydrolases"/>
    <property type="match status" value="1"/>
</dbReference>
<dbReference type="CDD" id="cd12252">
    <property type="entry name" value="RRM_DbpA"/>
    <property type="match status" value="1"/>
</dbReference>
<dbReference type="PROSITE" id="PS00039">
    <property type="entry name" value="DEAD_ATP_HELICASE"/>
    <property type="match status" value="1"/>
</dbReference>
<dbReference type="SMART" id="SM00487">
    <property type="entry name" value="DEXDc"/>
    <property type="match status" value="1"/>
</dbReference>
<evidence type="ECO:0000313" key="10">
    <source>
        <dbReference type="EMBL" id="KUG25420.1"/>
    </source>
</evidence>
<dbReference type="InterPro" id="IPR014014">
    <property type="entry name" value="RNA_helicase_DEAD_Q_motif"/>
</dbReference>
<dbReference type="GO" id="GO:0005840">
    <property type="term" value="C:ribosome"/>
    <property type="evidence" value="ECO:0007669"/>
    <property type="project" value="TreeGrafter"/>
</dbReference>
<keyword evidence="2" id="KW-0547">Nucleotide-binding</keyword>
<keyword evidence="4" id="KW-0347">Helicase</keyword>
<feature type="domain" description="DEAD-box RNA helicase Q" evidence="9">
    <location>
        <begin position="2"/>
        <end position="30"/>
    </location>
</feature>
<feature type="domain" description="Helicase ATP-binding" evidence="7">
    <location>
        <begin position="35"/>
        <end position="206"/>
    </location>
</feature>
<evidence type="ECO:0000256" key="6">
    <source>
        <dbReference type="SAM" id="MobiDB-lite"/>
    </source>
</evidence>
<dbReference type="Gene3D" id="3.40.50.300">
    <property type="entry name" value="P-loop containing nucleotide triphosphate hydrolases"/>
    <property type="match status" value="2"/>
</dbReference>
<proteinExistence type="predicted"/>
<dbReference type="InterPro" id="IPR001650">
    <property type="entry name" value="Helicase_C-like"/>
</dbReference>
<dbReference type="InterPro" id="IPR050547">
    <property type="entry name" value="DEAD_box_RNA_helicases"/>
</dbReference>
<organism evidence="10">
    <name type="scientific">hydrocarbon metagenome</name>
    <dbReference type="NCBI Taxonomy" id="938273"/>
    <lineage>
        <taxon>unclassified sequences</taxon>
        <taxon>metagenomes</taxon>
        <taxon>ecological metagenomes</taxon>
    </lineage>
</organism>
<dbReference type="EC" id="3.6.4.13" evidence="1"/>
<dbReference type="PANTHER" id="PTHR47963:SF8">
    <property type="entry name" value="ATP-DEPENDENT RNA HELICASE DEAD"/>
    <property type="match status" value="1"/>
</dbReference>
<dbReference type="InterPro" id="IPR044742">
    <property type="entry name" value="DEAD/DEAH_RhlB"/>
</dbReference>
<dbReference type="PROSITE" id="PS51194">
    <property type="entry name" value="HELICASE_CTER"/>
    <property type="match status" value="1"/>
</dbReference>
<dbReference type="CDD" id="cd00268">
    <property type="entry name" value="DEADc"/>
    <property type="match status" value="1"/>
</dbReference>
<reference evidence="10" key="1">
    <citation type="journal article" date="2015" name="Proc. Natl. Acad. Sci. U.S.A.">
        <title>Networks of energetic and metabolic interactions define dynamics in microbial communities.</title>
        <authorList>
            <person name="Embree M."/>
            <person name="Liu J.K."/>
            <person name="Al-Bassam M.M."/>
            <person name="Zengler K."/>
        </authorList>
    </citation>
    <scope>NUCLEOTIDE SEQUENCE</scope>
</reference>
<dbReference type="InterPro" id="IPR014001">
    <property type="entry name" value="Helicase_ATP-bd"/>
</dbReference>
<dbReference type="EMBL" id="LNQE01000689">
    <property type="protein sequence ID" value="KUG25420.1"/>
    <property type="molecule type" value="Genomic_DNA"/>
</dbReference>
<evidence type="ECO:0000259" key="7">
    <source>
        <dbReference type="PROSITE" id="PS51192"/>
    </source>
</evidence>
<dbReference type="PANTHER" id="PTHR47963">
    <property type="entry name" value="DEAD-BOX ATP-DEPENDENT RNA HELICASE 47, MITOCHONDRIAL"/>
    <property type="match status" value="1"/>
</dbReference>
<dbReference type="InterPro" id="IPR027417">
    <property type="entry name" value="P-loop_NTPase"/>
</dbReference>
<evidence type="ECO:0000256" key="5">
    <source>
        <dbReference type="ARBA" id="ARBA00022840"/>
    </source>
</evidence>
<feature type="compositionally biased region" description="Basic and acidic residues" evidence="6">
    <location>
        <begin position="535"/>
        <end position="568"/>
    </location>
</feature>
<dbReference type="GO" id="GO:0005829">
    <property type="term" value="C:cytosol"/>
    <property type="evidence" value="ECO:0007669"/>
    <property type="project" value="TreeGrafter"/>
</dbReference>
<dbReference type="CDD" id="cd18787">
    <property type="entry name" value="SF2_C_DEAD"/>
    <property type="match status" value="1"/>
</dbReference>
<dbReference type="InterPro" id="IPR011545">
    <property type="entry name" value="DEAD/DEAH_box_helicase_dom"/>
</dbReference>
<dbReference type="PROSITE" id="PS51192">
    <property type="entry name" value="HELICASE_ATP_BIND_1"/>
    <property type="match status" value="1"/>
</dbReference>
<protein>
    <recommendedName>
        <fullName evidence="1">RNA helicase</fullName>
        <ecNumber evidence="1">3.6.4.13</ecNumber>
    </recommendedName>
</protein>
<accession>A0A0W8FX61</accession>
<sequence length="577" mass="65885">MVSFKDLGIDENIVRAVEELGFINPMPIQTEVIPIMLQDKPKDIIALAQTGTGKTAAFGLPIIHKTDTRKRNVQYLIISPTRELCLQIADDLSDYSVHSSKISIAAVFGGSSMERQIDKLKRGAQIVSATPGRIYDLIRRNVIDLTDVKAVIIDEADEMLDMGFKEDLEAILEATPKERNTYMFSATMPDQLLKIANKYMHKPVEITIGKKNAGAENVQHISYFVQARDRYLALKRIVDFNPDIYGIVFCRTRQETKEVAEKLIQDGYNAEALHGDLSQQQREVVMSKFRIKHTTLLVATDVAARGLDVENLTHIINYNLPDELELYTHRSGRTARAGKFGTSIIIANLKEKNKIRMIEEKLGKKFQTLPMPSGKEICEKQLFNLIDRVEKVEVDHTNVEGFLPTIYKKLEWMDRTELIQRFVSIEFNRFLDYYKNLPELSAPSGKTERPGRDSIRKANNYTRFFLNLGSRDGIKPTSVIGMIKDYSGIKSIDIGEIEIMKNFSFFEADGNYEKELLSGFNRQTLNGRELKIEVAESRKSEGRSGARREGFKGKRDNKRGSERFDKSKRPNRRKRKN</sequence>
<dbReference type="PROSITE" id="PS51195">
    <property type="entry name" value="Q_MOTIF"/>
    <property type="match status" value="1"/>
</dbReference>
<evidence type="ECO:0000256" key="1">
    <source>
        <dbReference type="ARBA" id="ARBA00012552"/>
    </source>
</evidence>
<keyword evidence="3" id="KW-0378">Hydrolase</keyword>
<dbReference type="GO" id="GO:0005524">
    <property type="term" value="F:ATP binding"/>
    <property type="evidence" value="ECO:0007669"/>
    <property type="project" value="UniProtKB-KW"/>
</dbReference>
<gene>
    <name evidence="10" type="ORF">ASZ90_004753</name>
</gene>
<evidence type="ECO:0000256" key="4">
    <source>
        <dbReference type="ARBA" id="ARBA00022806"/>
    </source>
</evidence>
<keyword evidence="5" id="KW-0067">ATP-binding</keyword>
<dbReference type="GO" id="GO:0009409">
    <property type="term" value="P:response to cold"/>
    <property type="evidence" value="ECO:0007669"/>
    <property type="project" value="TreeGrafter"/>
</dbReference>
<dbReference type="GO" id="GO:0033592">
    <property type="term" value="F:RNA strand annealing activity"/>
    <property type="evidence" value="ECO:0007669"/>
    <property type="project" value="TreeGrafter"/>
</dbReference>
<name>A0A0W8FX61_9ZZZZ</name>
<dbReference type="SMART" id="SM00490">
    <property type="entry name" value="HELICc"/>
    <property type="match status" value="1"/>
</dbReference>